<dbReference type="KEGG" id="tvs:TRAVEDRAFT_54522"/>
<proteinExistence type="predicted"/>
<dbReference type="RefSeq" id="XP_008045636.1">
    <property type="nucleotide sequence ID" value="XM_008047445.1"/>
</dbReference>
<dbReference type="Proteomes" id="UP000054317">
    <property type="component" value="Unassembled WGS sequence"/>
</dbReference>
<dbReference type="GeneID" id="19417415"/>
<protein>
    <submittedName>
        <fullName evidence="1">Uncharacterized protein</fullName>
    </submittedName>
</protein>
<accession>R7S7A0</accession>
<organism evidence="1 2">
    <name type="scientific">Trametes versicolor (strain FP-101664)</name>
    <name type="common">White-rot fungus</name>
    <name type="synonym">Coriolus versicolor</name>
    <dbReference type="NCBI Taxonomy" id="717944"/>
    <lineage>
        <taxon>Eukaryota</taxon>
        <taxon>Fungi</taxon>
        <taxon>Dikarya</taxon>
        <taxon>Basidiomycota</taxon>
        <taxon>Agaricomycotina</taxon>
        <taxon>Agaricomycetes</taxon>
        <taxon>Polyporales</taxon>
        <taxon>Polyporaceae</taxon>
        <taxon>Trametes</taxon>
    </lineage>
</organism>
<gene>
    <name evidence="1" type="ORF">TRAVEDRAFT_54522</name>
</gene>
<dbReference type="EMBL" id="JH711801">
    <property type="protein sequence ID" value="EIW51485.1"/>
    <property type="molecule type" value="Genomic_DNA"/>
</dbReference>
<name>R7S7A0_TRAVS</name>
<dbReference type="AlphaFoldDB" id="R7S7A0"/>
<dbReference type="OMA" id="VAREACY"/>
<reference evidence="2" key="1">
    <citation type="journal article" date="2012" name="Science">
        <title>The Paleozoic origin of enzymatic lignin decomposition reconstructed from 31 fungal genomes.</title>
        <authorList>
            <person name="Floudas D."/>
            <person name="Binder M."/>
            <person name="Riley R."/>
            <person name="Barry K."/>
            <person name="Blanchette R.A."/>
            <person name="Henrissat B."/>
            <person name="Martinez A.T."/>
            <person name="Otillar R."/>
            <person name="Spatafora J.W."/>
            <person name="Yadav J.S."/>
            <person name="Aerts A."/>
            <person name="Benoit I."/>
            <person name="Boyd A."/>
            <person name="Carlson A."/>
            <person name="Copeland A."/>
            <person name="Coutinho P.M."/>
            <person name="de Vries R.P."/>
            <person name="Ferreira P."/>
            <person name="Findley K."/>
            <person name="Foster B."/>
            <person name="Gaskell J."/>
            <person name="Glotzer D."/>
            <person name="Gorecki P."/>
            <person name="Heitman J."/>
            <person name="Hesse C."/>
            <person name="Hori C."/>
            <person name="Igarashi K."/>
            <person name="Jurgens J.A."/>
            <person name="Kallen N."/>
            <person name="Kersten P."/>
            <person name="Kohler A."/>
            <person name="Kuees U."/>
            <person name="Kumar T.K.A."/>
            <person name="Kuo A."/>
            <person name="LaButti K."/>
            <person name="Larrondo L.F."/>
            <person name="Lindquist E."/>
            <person name="Ling A."/>
            <person name="Lombard V."/>
            <person name="Lucas S."/>
            <person name="Lundell T."/>
            <person name="Martin R."/>
            <person name="McLaughlin D.J."/>
            <person name="Morgenstern I."/>
            <person name="Morin E."/>
            <person name="Murat C."/>
            <person name="Nagy L.G."/>
            <person name="Nolan M."/>
            <person name="Ohm R.A."/>
            <person name="Patyshakuliyeva A."/>
            <person name="Rokas A."/>
            <person name="Ruiz-Duenas F.J."/>
            <person name="Sabat G."/>
            <person name="Salamov A."/>
            <person name="Samejima M."/>
            <person name="Schmutz J."/>
            <person name="Slot J.C."/>
            <person name="St John F."/>
            <person name="Stenlid J."/>
            <person name="Sun H."/>
            <person name="Sun S."/>
            <person name="Syed K."/>
            <person name="Tsang A."/>
            <person name="Wiebenga A."/>
            <person name="Young D."/>
            <person name="Pisabarro A."/>
            <person name="Eastwood D.C."/>
            <person name="Martin F."/>
            <person name="Cullen D."/>
            <person name="Grigoriev I.V."/>
            <person name="Hibbett D.S."/>
        </authorList>
    </citation>
    <scope>NUCLEOTIDE SEQUENCE [LARGE SCALE GENOMIC DNA]</scope>
    <source>
        <strain evidence="2">FP-101664</strain>
    </source>
</reference>
<evidence type="ECO:0000313" key="1">
    <source>
        <dbReference type="EMBL" id="EIW51485.1"/>
    </source>
</evidence>
<evidence type="ECO:0000313" key="2">
    <source>
        <dbReference type="Proteomes" id="UP000054317"/>
    </source>
</evidence>
<sequence length="233" mass="26320">MSLRHYTRDALHNPLNSLHQRGTWPLQRAVCSDPNNLHAFKFFFAPTVDSDDHFICCIPLVPPELIPDDDSEMDTLPVVFTVIGQVAPEECFLTAVGDQREDRPDTTAHKRPLASCLLESRPDRDSCVEWRQLPPAIQCIASTAVAGDLNTSRLLRFAPNDGAVQLRVRFVPYEGELKDTLPFFDTSANSRIVPQTINEVPFNKPLRATFTLEYYREGGENYLYAELVTLDTL</sequence>
<keyword evidence="2" id="KW-1185">Reference proteome</keyword>
<dbReference type="OrthoDB" id="2736021at2759"/>